<keyword evidence="1" id="KW-0472">Membrane</keyword>
<gene>
    <name evidence="3" type="ORF">EDC30_101565</name>
</gene>
<dbReference type="Gene3D" id="3.40.50.1820">
    <property type="entry name" value="alpha/beta hydrolase"/>
    <property type="match status" value="1"/>
</dbReference>
<feature type="transmembrane region" description="Helical" evidence="1">
    <location>
        <begin position="32"/>
        <end position="50"/>
    </location>
</feature>
<reference evidence="3 4" key="1">
    <citation type="submission" date="2019-03" db="EMBL/GenBank/DDBJ databases">
        <title>Genomic Encyclopedia of Type Strains, Phase IV (KMG-IV): sequencing the most valuable type-strain genomes for metagenomic binning, comparative biology and taxonomic classification.</title>
        <authorList>
            <person name="Goeker M."/>
        </authorList>
    </citation>
    <scope>NUCLEOTIDE SEQUENCE [LARGE SCALE GENOMIC DNA]</scope>
    <source>
        <strain evidence="3 4">DSM 7445</strain>
    </source>
</reference>
<keyword evidence="4" id="KW-1185">Reference proteome</keyword>
<dbReference type="InterPro" id="IPR000073">
    <property type="entry name" value="AB_hydrolase_1"/>
</dbReference>
<dbReference type="OrthoDB" id="275181at2"/>
<keyword evidence="3" id="KW-0378">Hydrolase</keyword>
<dbReference type="PANTHER" id="PTHR47909:SF2">
    <property type="entry name" value="GPI INOSITOL-DEACYLASE"/>
    <property type="match status" value="1"/>
</dbReference>
<keyword evidence="1" id="KW-1133">Transmembrane helix</keyword>
<dbReference type="Pfam" id="PF00561">
    <property type="entry name" value="Abhydrolase_1"/>
    <property type="match status" value="1"/>
</dbReference>
<dbReference type="SUPFAM" id="SSF53474">
    <property type="entry name" value="alpha/beta-Hydrolases"/>
    <property type="match status" value="1"/>
</dbReference>
<feature type="domain" description="AB hydrolase-1" evidence="2">
    <location>
        <begin position="112"/>
        <end position="218"/>
    </location>
</feature>
<dbReference type="RefSeq" id="WP_132257052.1">
    <property type="nucleotide sequence ID" value="NZ_SLZQ01000001.1"/>
</dbReference>
<evidence type="ECO:0000256" key="1">
    <source>
        <dbReference type="SAM" id="Phobius"/>
    </source>
</evidence>
<dbReference type="AlphaFoldDB" id="A0A4R3I1X4"/>
<name>A0A4R3I1X4_PAULE</name>
<comment type="caution">
    <text evidence="3">The sequence shown here is derived from an EMBL/GenBank/DDBJ whole genome shotgun (WGS) entry which is preliminary data.</text>
</comment>
<accession>A0A4R3I1X4</accession>
<dbReference type="Proteomes" id="UP000295382">
    <property type="component" value="Unassembled WGS sequence"/>
</dbReference>
<feature type="transmembrane region" description="Helical" evidence="1">
    <location>
        <begin position="6"/>
        <end position="25"/>
    </location>
</feature>
<evidence type="ECO:0000313" key="4">
    <source>
        <dbReference type="Proteomes" id="UP000295382"/>
    </source>
</evidence>
<sequence>MVALISRLILLAQLLITAGITLVLIHFAQFRILPAATISIAILIAVRMLITANNFRLACRFRSETPQQFRISLLQACRLYLEEFCSTMITSSWTMPFRALRIYIATQPKGIPVLLIHGYGCNSGYWRSMSRALREAGITHHAVNLEPVFGDIDDFVPEVREAIETLCRKSGHQRIILLCHSMGGLVARAYLCAHGTSNIAKVITLGTPHHGTALAEFGAGLNSEQMRWISHTQDQHSKLREGALAMVDIAESCPAGCNGMPGHWLKQLAKREDPAHYKLFTSIYSHQDNIIAPQTSSHLPGAYNIELHGIGHVALGLNSRVLQIVIDEILATNQQD</sequence>
<keyword evidence="1" id="KW-0812">Transmembrane</keyword>
<protein>
    <submittedName>
        <fullName evidence="3">Triacylglycerol esterase/lipase EstA (Alpha/beta hydrolase family)</fullName>
    </submittedName>
</protein>
<organism evidence="3 4">
    <name type="scientific">Paucimonas lemoignei</name>
    <name type="common">Pseudomonas lemoignei</name>
    <dbReference type="NCBI Taxonomy" id="29443"/>
    <lineage>
        <taxon>Bacteria</taxon>
        <taxon>Pseudomonadati</taxon>
        <taxon>Pseudomonadota</taxon>
        <taxon>Betaproteobacteria</taxon>
        <taxon>Burkholderiales</taxon>
        <taxon>Burkholderiaceae</taxon>
        <taxon>Paucimonas</taxon>
    </lineage>
</organism>
<evidence type="ECO:0000259" key="2">
    <source>
        <dbReference type="Pfam" id="PF00561"/>
    </source>
</evidence>
<evidence type="ECO:0000313" key="3">
    <source>
        <dbReference type="EMBL" id="TCS39608.1"/>
    </source>
</evidence>
<dbReference type="PANTHER" id="PTHR47909">
    <property type="entry name" value="ALPHA/BETA-HYDROLASES SUPERFAMILY PROTEIN"/>
    <property type="match status" value="1"/>
</dbReference>
<dbReference type="GO" id="GO:0016787">
    <property type="term" value="F:hydrolase activity"/>
    <property type="evidence" value="ECO:0007669"/>
    <property type="project" value="UniProtKB-KW"/>
</dbReference>
<proteinExistence type="predicted"/>
<dbReference type="InterPro" id="IPR029058">
    <property type="entry name" value="AB_hydrolase_fold"/>
</dbReference>
<dbReference type="EMBL" id="SLZQ01000001">
    <property type="protein sequence ID" value="TCS39608.1"/>
    <property type="molecule type" value="Genomic_DNA"/>
</dbReference>